<dbReference type="InterPro" id="IPR001482">
    <property type="entry name" value="T2SS/T4SS_dom"/>
</dbReference>
<protein>
    <submittedName>
        <fullName evidence="5">General secretion pathway protein GspE</fullName>
    </submittedName>
</protein>
<dbReference type="GO" id="GO:0016887">
    <property type="term" value="F:ATP hydrolysis activity"/>
    <property type="evidence" value="ECO:0007669"/>
    <property type="project" value="TreeGrafter"/>
</dbReference>
<evidence type="ECO:0000256" key="1">
    <source>
        <dbReference type="ARBA" id="ARBA00006611"/>
    </source>
</evidence>
<dbReference type="GO" id="GO:0005886">
    <property type="term" value="C:plasma membrane"/>
    <property type="evidence" value="ECO:0007669"/>
    <property type="project" value="TreeGrafter"/>
</dbReference>
<comment type="caution">
    <text evidence="5">The sequence shown here is derived from an EMBL/GenBank/DDBJ whole genome shotgun (WGS) entry which is preliminary data.</text>
</comment>
<name>A0A096ALJ3_9FIRM</name>
<feature type="domain" description="Bacterial type II secretion system protein E" evidence="4">
    <location>
        <begin position="204"/>
        <end position="218"/>
    </location>
</feature>
<keyword evidence="2" id="KW-0547">Nucleotide-binding</keyword>
<reference evidence="5 6" key="1">
    <citation type="submission" date="2014-07" db="EMBL/GenBank/DDBJ databases">
        <authorList>
            <person name="McCorrison J."/>
            <person name="Sanka R."/>
            <person name="Torralba M."/>
            <person name="Gillis M."/>
            <person name="Haft D.H."/>
            <person name="Methe B."/>
            <person name="Sutton G."/>
            <person name="Nelson K.E."/>
        </authorList>
    </citation>
    <scope>NUCLEOTIDE SEQUENCE [LARGE SCALE GENOMIC DNA]</scope>
    <source>
        <strain evidence="5 6">DNF00314</strain>
    </source>
</reference>
<dbReference type="PANTHER" id="PTHR30258:SF2">
    <property type="entry name" value="COMG OPERON PROTEIN 1"/>
    <property type="match status" value="1"/>
</dbReference>
<evidence type="ECO:0000256" key="3">
    <source>
        <dbReference type="ARBA" id="ARBA00022840"/>
    </source>
</evidence>
<sequence length="340" mass="38208">MFYVDLELDSIIEAALLEKASDIHFESVVNGVLVQFRVDGLLTLYKNIAAEYAEQVINRIKVESGLDIGEKRIPQDGRWDWKKSDRFVQMRISTMPTIYGESVVCRLMGDVCNYKSLEELGMDAELITCIDKILQRPYGLFLITGPTGSGKTSTLYALLRRLELSMYKLICLEDPVEAHIEHARQIQINEKVGVTFATGLRAVLRQDPDIIMVGEIRDTETASLAIQAALTGHKVFSTIHTNSSEAVVERLIDMGVAPYLIEATLIGAMAQRLVRKYVPTIESYQGRVGVYELLSIPSDTTHWIQSIPEYLITSLAESAKILVERKVTTQEEVKRHGIFI</sequence>
<dbReference type="InterPro" id="IPR027417">
    <property type="entry name" value="P-loop_NTPase"/>
</dbReference>
<dbReference type="PROSITE" id="PS00662">
    <property type="entry name" value="T2SP_E"/>
    <property type="match status" value="1"/>
</dbReference>
<dbReference type="Gene3D" id="3.40.50.300">
    <property type="entry name" value="P-loop containing nucleotide triphosphate hydrolases"/>
    <property type="match status" value="1"/>
</dbReference>
<accession>A0A096ALJ3</accession>
<dbReference type="RefSeq" id="WP_028257287.1">
    <property type="nucleotide sequence ID" value="NZ_JRNT01000006.1"/>
</dbReference>
<dbReference type="eggNOG" id="COG2804">
    <property type="taxonomic scope" value="Bacteria"/>
</dbReference>
<keyword evidence="3" id="KW-0067">ATP-binding</keyword>
<evidence type="ECO:0000313" key="6">
    <source>
        <dbReference type="Proteomes" id="UP000029628"/>
    </source>
</evidence>
<dbReference type="AlphaFoldDB" id="A0A096ALJ3"/>
<keyword evidence="6" id="KW-1185">Reference proteome</keyword>
<evidence type="ECO:0000259" key="4">
    <source>
        <dbReference type="PROSITE" id="PS00662"/>
    </source>
</evidence>
<evidence type="ECO:0000256" key="2">
    <source>
        <dbReference type="ARBA" id="ARBA00022741"/>
    </source>
</evidence>
<dbReference type="Proteomes" id="UP000029628">
    <property type="component" value="Unassembled WGS sequence"/>
</dbReference>
<dbReference type="EMBL" id="JRNT01000006">
    <property type="protein sequence ID" value="KGF47948.1"/>
    <property type="molecule type" value="Genomic_DNA"/>
</dbReference>
<dbReference type="Gene3D" id="3.30.450.90">
    <property type="match status" value="1"/>
</dbReference>
<organism evidence="5 6">
    <name type="scientific">Veillonella montpellierensis DNF00314</name>
    <dbReference type="NCBI Taxonomy" id="1401067"/>
    <lineage>
        <taxon>Bacteria</taxon>
        <taxon>Bacillati</taxon>
        <taxon>Bacillota</taxon>
        <taxon>Negativicutes</taxon>
        <taxon>Veillonellales</taxon>
        <taxon>Veillonellaceae</taxon>
        <taxon>Veillonella</taxon>
    </lineage>
</organism>
<proteinExistence type="inferred from homology"/>
<dbReference type="CDD" id="cd01129">
    <property type="entry name" value="PulE-GspE-like"/>
    <property type="match status" value="1"/>
</dbReference>
<dbReference type="GO" id="GO:0005524">
    <property type="term" value="F:ATP binding"/>
    <property type="evidence" value="ECO:0007669"/>
    <property type="project" value="UniProtKB-KW"/>
</dbReference>
<dbReference type="Pfam" id="PF00437">
    <property type="entry name" value="T2SSE"/>
    <property type="match status" value="1"/>
</dbReference>
<dbReference type="SMART" id="SM00382">
    <property type="entry name" value="AAA"/>
    <property type="match status" value="1"/>
</dbReference>
<evidence type="ECO:0000313" key="5">
    <source>
        <dbReference type="EMBL" id="KGF47948.1"/>
    </source>
</evidence>
<dbReference type="SUPFAM" id="SSF52540">
    <property type="entry name" value="P-loop containing nucleoside triphosphate hydrolases"/>
    <property type="match status" value="1"/>
</dbReference>
<dbReference type="InterPro" id="IPR003593">
    <property type="entry name" value="AAA+_ATPase"/>
</dbReference>
<gene>
    <name evidence="5" type="ORF">HMPREF0872_02340</name>
</gene>
<comment type="similarity">
    <text evidence="1">Belongs to the GSP E family.</text>
</comment>
<dbReference type="PANTHER" id="PTHR30258">
    <property type="entry name" value="TYPE II SECRETION SYSTEM PROTEIN GSPE-RELATED"/>
    <property type="match status" value="1"/>
</dbReference>